<dbReference type="EMBL" id="QPIX01000008">
    <property type="protein sequence ID" value="RCW22506.1"/>
    <property type="molecule type" value="Genomic_DNA"/>
</dbReference>
<accession>A0A6I7HM53</accession>
<organism evidence="1 2">
    <name type="scientific">Ciceribacter lividus</name>
    <dbReference type="NCBI Taxonomy" id="1197950"/>
    <lineage>
        <taxon>Bacteria</taxon>
        <taxon>Pseudomonadati</taxon>
        <taxon>Pseudomonadota</taxon>
        <taxon>Alphaproteobacteria</taxon>
        <taxon>Hyphomicrobiales</taxon>
        <taxon>Rhizobiaceae</taxon>
        <taxon>Ciceribacter</taxon>
    </lineage>
</organism>
<name>A0A6I7HM53_9HYPH</name>
<gene>
    <name evidence="1" type="ORF">DFR48_10828</name>
</gene>
<dbReference type="RefSeq" id="WP_114364165.1">
    <property type="nucleotide sequence ID" value="NZ_QPIX01000008.1"/>
</dbReference>
<proteinExistence type="predicted"/>
<evidence type="ECO:0000313" key="2">
    <source>
        <dbReference type="Proteomes" id="UP000252582"/>
    </source>
</evidence>
<comment type="caution">
    <text evidence="1">The sequence shown here is derived from an EMBL/GenBank/DDBJ whole genome shotgun (WGS) entry which is preliminary data.</text>
</comment>
<sequence length="89" mass="9475">MSAVAVKVLSTVNAPYGTALSAEQLASKISDPASADLFDSSVFCFFSEVDESLQYSFLDEMCVDPKIASELARKFSVLAGYTLPLARAA</sequence>
<dbReference type="Proteomes" id="UP000252582">
    <property type="component" value="Unassembled WGS sequence"/>
</dbReference>
<protein>
    <submittedName>
        <fullName evidence="1">Uncharacterized protein</fullName>
    </submittedName>
</protein>
<evidence type="ECO:0000313" key="1">
    <source>
        <dbReference type="EMBL" id="RCW22506.1"/>
    </source>
</evidence>
<keyword evidence="2" id="KW-1185">Reference proteome</keyword>
<dbReference type="AlphaFoldDB" id="A0A6I7HM53"/>
<reference evidence="1 2" key="1">
    <citation type="submission" date="2018-07" db="EMBL/GenBank/DDBJ databases">
        <title>Genomic Encyclopedia of Type Strains, Phase IV (KMG-IV): sequencing the most valuable type-strain genomes for metagenomic binning, comparative biology and taxonomic classification.</title>
        <authorList>
            <person name="Goeker M."/>
        </authorList>
    </citation>
    <scope>NUCLEOTIDE SEQUENCE [LARGE SCALE GENOMIC DNA]</scope>
    <source>
        <strain evidence="1 2">DSM 25528</strain>
    </source>
</reference>